<dbReference type="AlphaFoldDB" id="A0A090F777"/>
<dbReference type="Pfam" id="PF01464">
    <property type="entry name" value="SLT"/>
    <property type="match status" value="1"/>
</dbReference>
<evidence type="ECO:0000256" key="1">
    <source>
        <dbReference type="ARBA" id="ARBA00007734"/>
    </source>
</evidence>
<proteinExistence type="inferred from homology"/>
<accession>A0A090F777</accession>
<reference evidence="4 5" key="1">
    <citation type="submission" date="2014-08" db="EMBL/GenBank/DDBJ databases">
        <authorList>
            <person name="Moulin Lionel"/>
        </authorList>
    </citation>
    <scope>NUCLEOTIDE SEQUENCE [LARGE SCALE GENOMIC DNA]</scope>
</reference>
<dbReference type="PANTHER" id="PTHR37423">
    <property type="entry name" value="SOLUBLE LYTIC MUREIN TRANSGLYCOSYLASE-RELATED"/>
    <property type="match status" value="1"/>
</dbReference>
<comment type="similarity">
    <text evidence="1">Belongs to the transglycosylase Slt family.</text>
</comment>
<protein>
    <submittedName>
        <fullName evidence="4">Lytic transglycosylase</fullName>
    </submittedName>
</protein>
<dbReference type="Proteomes" id="UP000046373">
    <property type="component" value="Unassembled WGS sequence"/>
</dbReference>
<dbReference type="CDD" id="cd00254">
    <property type="entry name" value="LT-like"/>
    <property type="match status" value="1"/>
</dbReference>
<evidence type="ECO:0000313" key="4">
    <source>
        <dbReference type="EMBL" id="CDX39678.1"/>
    </source>
</evidence>
<dbReference type="PANTHER" id="PTHR37423:SF2">
    <property type="entry name" value="MEMBRANE-BOUND LYTIC MUREIN TRANSGLYCOSYLASE C"/>
    <property type="match status" value="1"/>
</dbReference>
<feature type="domain" description="Transglycosylase SLT" evidence="3">
    <location>
        <begin position="61"/>
        <end position="159"/>
    </location>
</feature>
<evidence type="ECO:0000256" key="2">
    <source>
        <dbReference type="ARBA" id="ARBA00009387"/>
    </source>
</evidence>
<dbReference type="InterPro" id="IPR023346">
    <property type="entry name" value="Lysozyme-like_dom_sf"/>
</dbReference>
<evidence type="ECO:0000313" key="5">
    <source>
        <dbReference type="Proteomes" id="UP000046373"/>
    </source>
</evidence>
<dbReference type="SUPFAM" id="SSF53955">
    <property type="entry name" value="Lysozyme-like"/>
    <property type="match status" value="1"/>
</dbReference>
<name>A0A090F777_MESPL</name>
<evidence type="ECO:0000259" key="3">
    <source>
        <dbReference type="Pfam" id="PF01464"/>
    </source>
</evidence>
<dbReference type="Gene3D" id="1.10.530.10">
    <property type="match status" value="1"/>
</dbReference>
<comment type="similarity">
    <text evidence="2">Belongs to the virb1 family.</text>
</comment>
<gene>
    <name evidence="4" type="ORF">MPLDJ20_260083</name>
</gene>
<sequence>MRARRPPPSRHDAPGLLHAARHMALSLFCGLFVATALPMTAVAQEPAIAPLSQHDPFAAHISEASHRFGVPAALIRAVMRQESAGDARAVSSAGARGLMQIMPGTWDDLRARWSLGADPFDPRDNILAGTAYLRELHDRFGSPGFLAAYNAGPARYEAYLAGRPLPAETRAYVAALAPLARGLATASPFAFATATAIPWKDAALFVRQQDRVPPAGFAMANRPLSNAVSATIVRDVSGIVPPSAGLFVVRTGEGIKP</sequence>
<organism evidence="4 5">
    <name type="scientific">Mesorhizobium plurifarium</name>
    <dbReference type="NCBI Taxonomy" id="69974"/>
    <lineage>
        <taxon>Bacteria</taxon>
        <taxon>Pseudomonadati</taxon>
        <taxon>Pseudomonadota</taxon>
        <taxon>Alphaproteobacteria</taxon>
        <taxon>Hyphomicrobiales</taxon>
        <taxon>Phyllobacteriaceae</taxon>
        <taxon>Mesorhizobium</taxon>
    </lineage>
</organism>
<dbReference type="EMBL" id="CCNB01000019">
    <property type="protein sequence ID" value="CDX39678.1"/>
    <property type="molecule type" value="Genomic_DNA"/>
</dbReference>
<dbReference type="InterPro" id="IPR008258">
    <property type="entry name" value="Transglycosylase_SLT_dom_1"/>
</dbReference>